<dbReference type="Proteomes" id="UP000297535">
    <property type="component" value="Unassembled WGS sequence"/>
</dbReference>
<evidence type="ECO:0000313" key="4">
    <source>
        <dbReference type="EMBL" id="TGE01032.1"/>
    </source>
</evidence>
<comment type="caution">
    <text evidence="4">The sequence shown here is derived from an EMBL/GenBank/DDBJ whole genome shotgun (WGS) entry which is preliminary data.</text>
</comment>
<dbReference type="GO" id="GO:0005886">
    <property type="term" value="C:plasma membrane"/>
    <property type="evidence" value="ECO:0007669"/>
    <property type="project" value="TreeGrafter"/>
</dbReference>
<dbReference type="EMBL" id="SRLB01000004">
    <property type="protein sequence ID" value="TGE01032.1"/>
    <property type="molecule type" value="Genomic_DNA"/>
</dbReference>
<evidence type="ECO:0000256" key="2">
    <source>
        <dbReference type="SAM" id="Phobius"/>
    </source>
</evidence>
<dbReference type="RefSeq" id="WP_135413636.1">
    <property type="nucleotide sequence ID" value="NZ_SRLB01000004.1"/>
</dbReference>
<dbReference type="AlphaFoldDB" id="A0A4Z0NVG1"/>
<feature type="domain" description="Prepilin type IV endopeptidase peptidase" evidence="3">
    <location>
        <begin position="84"/>
        <end position="187"/>
    </location>
</feature>
<dbReference type="PANTHER" id="PTHR30487:SF0">
    <property type="entry name" value="PREPILIN LEADER PEPTIDASE_N-METHYLTRANSFERASE-RELATED"/>
    <property type="match status" value="1"/>
</dbReference>
<feature type="transmembrane region" description="Helical" evidence="2">
    <location>
        <begin position="93"/>
        <end position="112"/>
    </location>
</feature>
<feature type="transmembrane region" description="Helical" evidence="2">
    <location>
        <begin position="200"/>
        <end position="219"/>
    </location>
</feature>
<proteinExistence type="inferred from homology"/>
<gene>
    <name evidence="4" type="ORF">EU555_05340</name>
</gene>
<evidence type="ECO:0000259" key="3">
    <source>
        <dbReference type="Pfam" id="PF01478"/>
    </source>
</evidence>
<dbReference type="PANTHER" id="PTHR30487">
    <property type="entry name" value="TYPE 4 PREPILIN-LIKE PROTEINS LEADER PEPTIDE-PROCESSING ENZYME"/>
    <property type="match status" value="1"/>
</dbReference>
<reference evidence="4 5" key="1">
    <citation type="submission" date="2019-04" db="EMBL/GenBank/DDBJ databases">
        <authorList>
            <person name="Feng G."/>
            <person name="Zhu H."/>
        </authorList>
    </citation>
    <scope>NUCLEOTIDE SEQUENCE [LARGE SCALE GENOMIC DNA]</scope>
    <source>
        <strain evidence="4 5">6HR-1</strain>
    </source>
</reference>
<keyword evidence="2" id="KW-0812">Transmembrane</keyword>
<keyword evidence="2" id="KW-1133">Transmembrane helix</keyword>
<dbReference type="InterPro" id="IPR050882">
    <property type="entry name" value="Prepilin_peptidase/N-MTase"/>
</dbReference>
<keyword evidence="5" id="KW-1185">Reference proteome</keyword>
<feature type="transmembrane region" description="Helical" evidence="2">
    <location>
        <begin position="118"/>
        <end position="138"/>
    </location>
</feature>
<sequence>MERSWLRLLRDDGHDTGRAEQRSGGRMHMGRATHQRGLAPRPPIYLDLWATLAAVLGAGAAYAVDSDGPMLFASAGFAGTTMRIFTTDIRLRVIYDRDIVLIYLIGFFVNLFEKDDFYLILLSSFFRSFLYFSVFYLLDCAYRAYRSRDAIGHGDMKLSIAVGVFIDLPQFPFVIVLAALLTLAFGVSRGISRKRLISRYTYLPFGAFFMASSYIFWLAHI</sequence>
<comment type="similarity">
    <text evidence="1">Belongs to the peptidase A24 family.</text>
</comment>
<keyword evidence="2" id="KW-0472">Membrane</keyword>
<dbReference type="GO" id="GO:0006465">
    <property type="term" value="P:signal peptide processing"/>
    <property type="evidence" value="ECO:0007669"/>
    <property type="project" value="TreeGrafter"/>
</dbReference>
<dbReference type="Gene3D" id="1.20.120.1220">
    <property type="match status" value="1"/>
</dbReference>
<evidence type="ECO:0000313" key="5">
    <source>
        <dbReference type="Proteomes" id="UP000297535"/>
    </source>
</evidence>
<evidence type="ECO:0000256" key="1">
    <source>
        <dbReference type="ARBA" id="ARBA00005801"/>
    </source>
</evidence>
<dbReference type="GO" id="GO:0004190">
    <property type="term" value="F:aspartic-type endopeptidase activity"/>
    <property type="evidence" value="ECO:0007669"/>
    <property type="project" value="InterPro"/>
</dbReference>
<dbReference type="InterPro" id="IPR000045">
    <property type="entry name" value="Prepilin_IV_endopep_pep"/>
</dbReference>
<organism evidence="4 5">
    <name type="scientific">Methylobacterium nonmethylotrophicum</name>
    <dbReference type="NCBI Taxonomy" id="1141884"/>
    <lineage>
        <taxon>Bacteria</taxon>
        <taxon>Pseudomonadati</taxon>
        <taxon>Pseudomonadota</taxon>
        <taxon>Alphaproteobacteria</taxon>
        <taxon>Hyphomicrobiales</taxon>
        <taxon>Methylobacteriaceae</taxon>
        <taxon>Methylobacterium</taxon>
    </lineage>
</organism>
<accession>A0A4Z0NVG1</accession>
<dbReference type="Pfam" id="PF01478">
    <property type="entry name" value="Peptidase_A24"/>
    <property type="match status" value="1"/>
</dbReference>
<protein>
    <submittedName>
        <fullName evidence="4">Prepilin peptidase</fullName>
    </submittedName>
</protein>
<name>A0A4Z0NVG1_9HYPH</name>